<sequence>MAPEPPLLSMSGITKSFPGVRALDGVDLDVQAGEVHCLLGQNGAGKSTLIKVLAGAHQPGTGEIRWRGEAVTLRSPIAAMRLGIATIYQELDLVEHLSVAENVHLGHEPTTAGFVVRGKAAKESTSALLRRLGHAEIDPARLVWELSAAQQQIVSMARALSHDVRLIVMDEPSAALDPDEVDNLFRIVGDLTATGVAVVYISHRLEEIRRIGDRVTVLKDGRAVANGLPAKTTPTREVVALMTGRNVEYVFPDRPVSPPPGEPVLTVRGLSRAGEFEPLDLEVRPGEIVGLAGLVGSGRSEILETVYGARKPTSGQVLVDGKPLKPGSVRAAVRAGLGLAPEERKAQALLMLESVTRNVSVSSMSRFSRGGWIDRGAELGAARAATRELSLRPDNPSVPVRTLSGGNQQKAVLARWLLRGCRVLLLDEPTRGVDVGARAELYAVVRRLADEGLAVLLVSSEVPEVLGLADRVLVLREGRVVHTAPALELDEHRVLDLVMEGSPAS</sequence>
<feature type="domain" description="ABC transporter" evidence="5">
    <location>
        <begin position="259"/>
        <end position="502"/>
    </location>
</feature>
<protein>
    <submittedName>
        <fullName evidence="6">Sugar ABC transporter ATP-binding protein</fullName>
    </submittedName>
</protein>
<dbReference type="PANTHER" id="PTHR43790:SF9">
    <property type="entry name" value="GALACTOFURANOSE TRANSPORTER ATP-BINDING PROTEIN YTFR"/>
    <property type="match status" value="1"/>
</dbReference>
<keyword evidence="7" id="KW-1185">Reference proteome</keyword>
<reference evidence="6 7" key="2">
    <citation type="journal article" date="2024" name="Microb. Biotechnol.">
        <title>The involvement of multiple ABC transporters in daunorubicin efflux in Streptomyces coeruleorubidus.</title>
        <authorList>
            <person name="Dong J."/>
            <person name="Ning J."/>
            <person name="Tian Y."/>
            <person name="Li H."/>
            <person name="Chen H."/>
            <person name="Guan W."/>
        </authorList>
    </citation>
    <scope>NUCLEOTIDE SEQUENCE [LARGE SCALE GENOMIC DNA]</scope>
    <source>
        <strain evidence="6 7">CICC 11043</strain>
    </source>
</reference>
<accession>A0ABZ0K5T8</accession>
<keyword evidence="3" id="KW-0547">Nucleotide-binding</keyword>
<dbReference type="InterPro" id="IPR027417">
    <property type="entry name" value="P-loop_NTPase"/>
</dbReference>
<dbReference type="InterPro" id="IPR017871">
    <property type="entry name" value="ABC_transporter-like_CS"/>
</dbReference>
<dbReference type="PROSITE" id="PS00211">
    <property type="entry name" value="ABC_TRANSPORTER_1"/>
    <property type="match status" value="1"/>
</dbReference>
<evidence type="ECO:0000256" key="3">
    <source>
        <dbReference type="ARBA" id="ARBA00022741"/>
    </source>
</evidence>
<dbReference type="InterPro" id="IPR050107">
    <property type="entry name" value="ABC_carbohydrate_import_ATPase"/>
</dbReference>
<feature type="domain" description="ABC transporter" evidence="5">
    <location>
        <begin position="8"/>
        <end position="245"/>
    </location>
</feature>
<evidence type="ECO:0000259" key="5">
    <source>
        <dbReference type="PROSITE" id="PS50893"/>
    </source>
</evidence>
<evidence type="ECO:0000313" key="7">
    <source>
        <dbReference type="Proteomes" id="UP001305002"/>
    </source>
</evidence>
<evidence type="ECO:0000256" key="4">
    <source>
        <dbReference type="ARBA" id="ARBA00022840"/>
    </source>
</evidence>
<dbReference type="SUPFAM" id="SSF52540">
    <property type="entry name" value="P-loop containing nucleoside triphosphate hydrolases"/>
    <property type="match status" value="2"/>
</dbReference>
<dbReference type="SMART" id="SM00382">
    <property type="entry name" value="AAA"/>
    <property type="match status" value="2"/>
</dbReference>
<reference evidence="6 7" key="1">
    <citation type="journal article" date="2021" name="J. Microbiol. Biotechnol.">
        <title>An Efficient Markerless Deletion System Suitable for the Industrial Strains of Streptomyces.</title>
        <authorList>
            <person name="Dong J."/>
            <person name="Wei J."/>
            <person name="Li H."/>
            <person name="Zhao S."/>
            <person name="Guan W."/>
        </authorList>
    </citation>
    <scope>NUCLEOTIDE SEQUENCE [LARGE SCALE GENOMIC DNA]</scope>
    <source>
        <strain evidence="6 7">CICC 11043</strain>
    </source>
</reference>
<dbReference type="Gene3D" id="3.40.50.300">
    <property type="entry name" value="P-loop containing nucleotide triphosphate hydrolases"/>
    <property type="match status" value="2"/>
</dbReference>
<evidence type="ECO:0000313" key="6">
    <source>
        <dbReference type="EMBL" id="WOT33031.1"/>
    </source>
</evidence>
<organism evidence="6 7">
    <name type="scientific">Streptomyces coeruleorubidus</name>
    <dbReference type="NCBI Taxonomy" id="116188"/>
    <lineage>
        <taxon>Bacteria</taxon>
        <taxon>Bacillati</taxon>
        <taxon>Actinomycetota</taxon>
        <taxon>Actinomycetes</taxon>
        <taxon>Kitasatosporales</taxon>
        <taxon>Streptomycetaceae</taxon>
        <taxon>Streptomyces</taxon>
    </lineage>
</organism>
<evidence type="ECO:0000256" key="2">
    <source>
        <dbReference type="ARBA" id="ARBA00022737"/>
    </source>
</evidence>
<keyword evidence="1" id="KW-0813">Transport</keyword>
<dbReference type="InterPro" id="IPR003593">
    <property type="entry name" value="AAA+_ATPase"/>
</dbReference>
<dbReference type="PANTHER" id="PTHR43790">
    <property type="entry name" value="CARBOHYDRATE TRANSPORT ATP-BINDING PROTEIN MG119-RELATED"/>
    <property type="match status" value="1"/>
</dbReference>
<keyword evidence="2" id="KW-0677">Repeat</keyword>
<dbReference type="CDD" id="cd03216">
    <property type="entry name" value="ABC_Carb_Monos_I"/>
    <property type="match status" value="1"/>
</dbReference>
<dbReference type="PROSITE" id="PS50893">
    <property type="entry name" value="ABC_TRANSPORTER_2"/>
    <property type="match status" value="2"/>
</dbReference>
<dbReference type="Proteomes" id="UP001305002">
    <property type="component" value="Chromosome"/>
</dbReference>
<dbReference type="CDD" id="cd03215">
    <property type="entry name" value="ABC_Carb_Monos_II"/>
    <property type="match status" value="1"/>
</dbReference>
<gene>
    <name evidence="6" type="ORF">R5U08_02270</name>
</gene>
<dbReference type="GO" id="GO:0005524">
    <property type="term" value="F:ATP binding"/>
    <property type="evidence" value="ECO:0007669"/>
    <property type="project" value="UniProtKB-KW"/>
</dbReference>
<dbReference type="EMBL" id="CP137524">
    <property type="protein sequence ID" value="WOT33031.1"/>
    <property type="molecule type" value="Genomic_DNA"/>
</dbReference>
<name>A0ABZ0K5T8_STRC4</name>
<dbReference type="InterPro" id="IPR003439">
    <property type="entry name" value="ABC_transporter-like_ATP-bd"/>
</dbReference>
<dbReference type="RefSeq" id="WP_317923563.1">
    <property type="nucleotide sequence ID" value="NZ_CP137524.1"/>
</dbReference>
<proteinExistence type="predicted"/>
<keyword evidence="4 6" id="KW-0067">ATP-binding</keyword>
<dbReference type="Pfam" id="PF00005">
    <property type="entry name" value="ABC_tran"/>
    <property type="match status" value="2"/>
</dbReference>
<evidence type="ECO:0000256" key="1">
    <source>
        <dbReference type="ARBA" id="ARBA00022448"/>
    </source>
</evidence>